<reference evidence="1" key="1">
    <citation type="submission" date="2014-11" db="EMBL/GenBank/DDBJ databases">
        <authorList>
            <person name="Amaro Gonzalez C."/>
        </authorList>
    </citation>
    <scope>NUCLEOTIDE SEQUENCE</scope>
</reference>
<dbReference type="AlphaFoldDB" id="A0A0E9U0T6"/>
<evidence type="ECO:0000313" key="1">
    <source>
        <dbReference type="EMBL" id="JAH59337.1"/>
    </source>
</evidence>
<accession>A0A0E9U0T6</accession>
<dbReference type="EMBL" id="GBXM01049240">
    <property type="protein sequence ID" value="JAH59337.1"/>
    <property type="molecule type" value="Transcribed_RNA"/>
</dbReference>
<reference evidence="1" key="2">
    <citation type="journal article" date="2015" name="Fish Shellfish Immunol.">
        <title>Early steps in the European eel (Anguilla anguilla)-Vibrio vulnificus interaction in the gills: Role of the RtxA13 toxin.</title>
        <authorList>
            <person name="Callol A."/>
            <person name="Pajuelo D."/>
            <person name="Ebbesson L."/>
            <person name="Teles M."/>
            <person name="MacKenzie S."/>
            <person name="Amaro C."/>
        </authorList>
    </citation>
    <scope>NUCLEOTIDE SEQUENCE</scope>
</reference>
<organism evidence="1">
    <name type="scientific">Anguilla anguilla</name>
    <name type="common">European freshwater eel</name>
    <name type="synonym">Muraena anguilla</name>
    <dbReference type="NCBI Taxonomy" id="7936"/>
    <lineage>
        <taxon>Eukaryota</taxon>
        <taxon>Metazoa</taxon>
        <taxon>Chordata</taxon>
        <taxon>Craniata</taxon>
        <taxon>Vertebrata</taxon>
        <taxon>Euteleostomi</taxon>
        <taxon>Actinopterygii</taxon>
        <taxon>Neopterygii</taxon>
        <taxon>Teleostei</taxon>
        <taxon>Anguilliformes</taxon>
        <taxon>Anguillidae</taxon>
        <taxon>Anguilla</taxon>
    </lineage>
</organism>
<sequence>MFTLSLSMHEKKVIFHTGDPFRNISDSVVGLIAK</sequence>
<protein>
    <submittedName>
        <fullName evidence="1">Uncharacterized protein</fullName>
    </submittedName>
</protein>
<proteinExistence type="predicted"/>
<name>A0A0E9U0T6_ANGAN</name>